<evidence type="ECO:0000313" key="1">
    <source>
        <dbReference type="EMBL" id="GAJ07249.1"/>
    </source>
</evidence>
<organism evidence="1">
    <name type="scientific">marine sediment metagenome</name>
    <dbReference type="NCBI Taxonomy" id="412755"/>
    <lineage>
        <taxon>unclassified sequences</taxon>
        <taxon>metagenomes</taxon>
        <taxon>ecological metagenomes</taxon>
    </lineage>
</organism>
<dbReference type="AlphaFoldDB" id="X1TPQ9"/>
<reference evidence="1" key="1">
    <citation type="journal article" date="2014" name="Front. Microbiol.">
        <title>High frequency of phylogenetically diverse reductive dehalogenase-homologous genes in deep subseafloor sedimentary metagenomes.</title>
        <authorList>
            <person name="Kawai M."/>
            <person name="Futagami T."/>
            <person name="Toyoda A."/>
            <person name="Takaki Y."/>
            <person name="Nishi S."/>
            <person name="Hori S."/>
            <person name="Arai W."/>
            <person name="Tsubouchi T."/>
            <person name="Morono Y."/>
            <person name="Uchiyama I."/>
            <person name="Ito T."/>
            <person name="Fujiyama A."/>
            <person name="Inagaki F."/>
            <person name="Takami H."/>
        </authorList>
    </citation>
    <scope>NUCLEOTIDE SEQUENCE</scope>
    <source>
        <strain evidence="1">Expedition CK06-06</strain>
    </source>
</reference>
<name>X1TPQ9_9ZZZZ</name>
<sequence length="51" mass="5717">MEMEPDEIACFTYILARAAVTGADPPGLIYYFSEEHLASQLQVSLELLKKL</sequence>
<gene>
    <name evidence="1" type="ORF">S12H4_43355</name>
</gene>
<accession>X1TPQ9</accession>
<comment type="caution">
    <text evidence="1">The sequence shown here is derived from an EMBL/GenBank/DDBJ whole genome shotgun (WGS) entry which is preliminary data.</text>
</comment>
<dbReference type="EMBL" id="BARW01026601">
    <property type="protein sequence ID" value="GAJ07249.1"/>
    <property type="molecule type" value="Genomic_DNA"/>
</dbReference>
<proteinExistence type="predicted"/>
<protein>
    <submittedName>
        <fullName evidence="1">Uncharacterized protein</fullName>
    </submittedName>
</protein>